<gene>
    <name evidence="20" type="ORF">SAMN05216565_104185</name>
</gene>
<comment type="similarity">
    <text evidence="2">In the C-terminal section; belongs to the transpeptidase family.</text>
</comment>
<keyword evidence="6" id="KW-0645">Protease</keyword>
<dbReference type="NCBIfam" id="TIGR02074">
    <property type="entry name" value="PBP_1a_fam"/>
    <property type="match status" value="1"/>
</dbReference>
<evidence type="ECO:0000256" key="4">
    <source>
        <dbReference type="ARBA" id="ARBA00022475"/>
    </source>
</evidence>
<feature type="domain" description="Glycosyl transferase family 51" evidence="19">
    <location>
        <begin position="65"/>
        <end position="238"/>
    </location>
</feature>
<feature type="transmembrane region" description="Helical" evidence="17">
    <location>
        <begin position="20"/>
        <end position="42"/>
    </location>
</feature>
<keyword evidence="11" id="KW-0573">Peptidoglycan synthesis</keyword>
<dbReference type="SUPFAM" id="SSF53955">
    <property type="entry name" value="Lysozyme-like"/>
    <property type="match status" value="1"/>
</dbReference>
<evidence type="ECO:0000313" key="20">
    <source>
        <dbReference type="EMBL" id="SDP61800.1"/>
    </source>
</evidence>
<evidence type="ECO:0000256" key="10">
    <source>
        <dbReference type="ARBA" id="ARBA00022960"/>
    </source>
</evidence>
<evidence type="ECO:0000256" key="5">
    <source>
        <dbReference type="ARBA" id="ARBA00022645"/>
    </source>
</evidence>
<dbReference type="GO" id="GO:0008955">
    <property type="term" value="F:peptidoglycan glycosyltransferase activity"/>
    <property type="evidence" value="ECO:0007669"/>
    <property type="project" value="UniProtKB-EC"/>
</dbReference>
<evidence type="ECO:0000256" key="1">
    <source>
        <dbReference type="ARBA" id="ARBA00004236"/>
    </source>
</evidence>
<dbReference type="GO" id="GO:0008360">
    <property type="term" value="P:regulation of cell shape"/>
    <property type="evidence" value="ECO:0007669"/>
    <property type="project" value="UniProtKB-KW"/>
</dbReference>
<keyword evidence="10" id="KW-0133">Cell shape</keyword>
<dbReference type="Gene3D" id="3.40.710.10">
    <property type="entry name" value="DD-peptidase/beta-lactamase superfamily"/>
    <property type="match status" value="1"/>
</dbReference>
<name>A0A1H0U6W5_9BACI</name>
<dbReference type="Pfam" id="PF00905">
    <property type="entry name" value="Transpeptidase"/>
    <property type="match status" value="1"/>
</dbReference>
<evidence type="ECO:0000256" key="7">
    <source>
        <dbReference type="ARBA" id="ARBA00022676"/>
    </source>
</evidence>
<evidence type="ECO:0000256" key="15">
    <source>
        <dbReference type="ARBA" id="ARBA00034000"/>
    </source>
</evidence>
<proteinExistence type="inferred from homology"/>
<dbReference type="FunFam" id="1.10.3810.10:FF:000001">
    <property type="entry name" value="Penicillin-binding protein 1A"/>
    <property type="match status" value="1"/>
</dbReference>
<comment type="similarity">
    <text evidence="3">In the N-terminal section; belongs to the glycosyltransferase 51 family.</text>
</comment>
<evidence type="ECO:0000256" key="17">
    <source>
        <dbReference type="SAM" id="Phobius"/>
    </source>
</evidence>
<protein>
    <submittedName>
        <fullName evidence="20">Penicillin-binding protein, 1A family</fullName>
    </submittedName>
</protein>
<sequence length="690" mass="77496">MLEIITNNRKKATLKYVRAFLFFSLILLILFMLFITGVVIYAKSKGAPPLAVPQSTLIYASDDSLIGETHYGEKRYWVPLDEISPAVVEATLSIEDRGFYSHHGFDYKRIVGAILADIKARAKVQGASTITQQYARNLFLTHDKTWHRKITEALYTVRLELNYTKEEILEGYLNTIYYGHGAYGIEAAANYYFGKHAKDLTISEAALLAGIPKGPTHYSPKVNEDGAKNRQQLILSAMVENDYLTKPELETISSQELNYTFGSTKERPVIAPYFQDEVKRLLASKLKLDQETINTSGLRVFTTLDPELQSIAEEQITQTIAKDSEIQVGFIAMDQHTGQVKAMVGGRDYTESPFNRVTQAERQPGSTFKPFLYYAALEKGFTPSTLMRSEVTAFTFDDGRERYVPHNFNNYYANDKITLAQAIALSDNVYAVKTHIFLGQDVLVNTAKKLGITSQLASVPSLALGTSTVKVQDMATAYSTIANGGVKQEPLLIEKVLNHKGEVIYESTPVKKQVLKPEEAFVTTHLLTGIFDEKLNNYTRVTGRTVMDQLTRHYAGKTGTTRTDSWMIGYSPQLVSAVWTGYDRDKTIDLTAEKTYAKEIWASFMEKAHEDLPVLPFRAPEGVVAVQVDPDSGLLATKKCSEKARLTYYVKGTEPTESCIGKAEITNEEAPKEADEEEKKGWFKRIWDWF</sequence>
<evidence type="ECO:0000256" key="2">
    <source>
        <dbReference type="ARBA" id="ARBA00007090"/>
    </source>
</evidence>
<dbReference type="AlphaFoldDB" id="A0A1H0U6W5"/>
<keyword evidence="8" id="KW-0808">Transferase</keyword>
<dbReference type="InterPro" id="IPR012338">
    <property type="entry name" value="Beta-lactam/transpept-like"/>
</dbReference>
<evidence type="ECO:0000256" key="11">
    <source>
        <dbReference type="ARBA" id="ARBA00022984"/>
    </source>
</evidence>
<dbReference type="SUPFAM" id="SSF56601">
    <property type="entry name" value="beta-lactamase/transpeptidase-like"/>
    <property type="match status" value="1"/>
</dbReference>
<comment type="subcellular location">
    <subcellularLocation>
        <location evidence="1">Cell membrane</location>
    </subcellularLocation>
</comment>
<accession>A0A1H0U6W5</accession>
<keyword evidence="9" id="KW-0378">Hydrolase</keyword>
<evidence type="ECO:0000256" key="14">
    <source>
        <dbReference type="ARBA" id="ARBA00023316"/>
    </source>
</evidence>
<evidence type="ECO:0000256" key="9">
    <source>
        <dbReference type="ARBA" id="ARBA00022801"/>
    </source>
</evidence>
<evidence type="ECO:0000256" key="16">
    <source>
        <dbReference type="ARBA" id="ARBA00049902"/>
    </source>
</evidence>
<keyword evidence="21" id="KW-1185">Reference proteome</keyword>
<evidence type="ECO:0000256" key="3">
    <source>
        <dbReference type="ARBA" id="ARBA00007739"/>
    </source>
</evidence>
<evidence type="ECO:0000313" key="21">
    <source>
        <dbReference type="Proteomes" id="UP000199159"/>
    </source>
</evidence>
<dbReference type="STRING" id="930152.SAMN05216565_104185"/>
<dbReference type="GO" id="GO:0006508">
    <property type="term" value="P:proteolysis"/>
    <property type="evidence" value="ECO:0007669"/>
    <property type="project" value="UniProtKB-KW"/>
</dbReference>
<dbReference type="PANTHER" id="PTHR32282">
    <property type="entry name" value="BINDING PROTEIN TRANSPEPTIDASE, PUTATIVE-RELATED"/>
    <property type="match status" value="1"/>
</dbReference>
<comment type="catalytic activity">
    <reaction evidence="16">
        <text>[GlcNAc-(1-&gt;4)-Mur2Ac(oyl-L-Ala-gamma-D-Glu-L-Lys-D-Ala-D-Ala)](n)-di-trans,octa-cis-undecaprenyl diphosphate + beta-D-GlcNAc-(1-&gt;4)-Mur2Ac(oyl-L-Ala-gamma-D-Glu-L-Lys-D-Ala-D-Ala)-di-trans,octa-cis-undecaprenyl diphosphate = [GlcNAc-(1-&gt;4)-Mur2Ac(oyl-L-Ala-gamma-D-Glu-L-Lys-D-Ala-D-Ala)](n+1)-di-trans,octa-cis-undecaprenyl diphosphate + di-trans,octa-cis-undecaprenyl diphosphate + H(+)</text>
        <dbReference type="Rhea" id="RHEA:23708"/>
        <dbReference type="Rhea" id="RHEA-COMP:9602"/>
        <dbReference type="Rhea" id="RHEA-COMP:9603"/>
        <dbReference type="ChEBI" id="CHEBI:15378"/>
        <dbReference type="ChEBI" id="CHEBI:58405"/>
        <dbReference type="ChEBI" id="CHEBI:60033"/>
        <dbReference type="ChEBI" id="CHEBI:78435"/>
        <dbReference type="EC" id="2.4.99.28"/>
    </reaction>
</comment>
<keyword evidence="17" id="KW-0812">Transmembrane</keyword>
<dbReference type="Pfam" id="PF00912">
    <property type="entry name" value="Transgly"/>
    <property type="match status" value="1"/>
</dbReference>
<dbReference type="InterPro" id="IPR001264">
    <property type="entry name" value="Glyco_trans_51"/>
</dbReference>
<dbReference type="PANTHER" id="PTHR32282:SF11">
    <property type="entry name" value="PENICILLIN-BINDING PROTEIN 1B"/>
    <property type="match status" value="1"/>
</dbReference>
<organism evidence="20 21">
    <name type="scientific">Litchfieldia salsa</name>
    <dbReference type="NCBI Taxonomy" id="930152"/>
    <lineage>
        <taxon>Bacteria</taxon>
        <taxon>Bacillati</taxon>
        <taxon>Bacillota</taxon>
        <taxon>Bacilli</taxon>
        <taxon>Bacillales</taxon>
        <taxon>Bacillaceae</taxon>
        <taxon>Litchfieldia</taxon>
    </lineage>
</organism>
<dbReference type="GO" id="GO:0008658">
    <property type="term" value="F:penicillin binding"/>
    <property type="evidence" value="ECO:0007669"/>
    <property type="project" value="InterPro"/>
</dbReference>
<dbReference type="InterPro" id="IPR036950">
    <property type="entry name" value="PBP_transglycosylase"/>
</dbReference>
<feature type="domain" description="Penicillin-binding protein transpeptidase" evidence="18">
    <location>
        <begin position="329"/>
        <end position="602"/>
    </location>
</feature>
<evidence type="ECO:0000259" key="18">
    <source>
        <dbReference type="Pfam" id="PF00905"/>
    </source>
</evidence>
<dbReference type="InterPro" id="IPR001460">
    <property type="entry name" value="PCN-bd_Tpept"/>
</dbReference>
<comment type="catalytic activity">
    <reaction evidence="15">
        <text>Preferential cleavage: (Ac)2-L-Lys-D-Ala-|-D-Ala. Also transpeptidation of peptidyl-alanyl moieties that are N-acyl substituents of D-alanine.</text>
        <dbReference type="EC" id="3.4.16.4"/>
    </reaction>
</comment>
<dbReference type="GO" id="GO:0009252">
    <property type="term" value="P:peptidoglycan biosynthetic process"/>
    <property type="evidence" value="ECO:0007669"/>
    <property type="project" value="UniProtKB-KW"/>
</dbReference>
<evidence type="ECO:0000256" key="6">
    <source>
        <dbReference type="ARBA" id="ARBA00022670"/>
    </source>
</evidence>
<keyword evidence="4" id="KW-1003">Cell membrane</keyword>
<keyword evidence="14" id="KW-0961">Cell wall biogenesis/degradation</keyword>
<evidence type="ECO:0000256" key="13">
    <source>
        <dbReference type="ARBA" id="ARBA00023268"/>
    </source>
</evidence>
<evidence type="ECO:0000259" key="19">
    <source>
        <dbReference type="Pfam" id="PF00912"/>
    </source>
</evidence>
<dbReference type="Proteomes" id="UP000199159">
    <property type="component" value="Unassembled WGS sequence"/>
</dbReference>
<dbReference type="InterPro" id="IPR023346">
    <property type="entry name" value="Lysozyme-like_dom_sf"/>
</dbReference>
<keyword evidence="12 17" id="KW-0472">Membrane</keyword>
<dbReference type="InterPro" id="IPR050396">
    <property type="entry name" value="Glycosyltr_51/Transpeptidase"/>
</dbReference>
<dbReference type="Gene3D" id="1.10.3810.10">
    <property type="entry name" value="Biosynthetic peptidoglycan transglycosylase-like"/>
    <property type="match status" value="1"/>
</dbReference>
<dbReference type="GO" id="GO:0009002">
    <property type="term" value="F:serine-type D-Ala-D-Ala carboxypeptidase activity"/>
    <property type="evidence" value="ECO:0007669"/>
    <property type="project" value="UniProtKB-EC"/>
</dbReference>
<evidence type="ECO:0000256" key="8">
    <source>
        <dbReference type="ARBA" id="ARBA00022679"/>
    </source>
</evidence>
<dbReference type="EMBL" id="FNJU01000004">
    <property type="protein sequence ID" value="SDP61800.1"/>
    <property type="molecule type" value="Genomic_DNA"/>
</dbReference>
<keyword evidence="7" id="KW-0328">Glycosyltransferase</keyword>
<keyword evidence="17" id="KW-1133">Transmembrane helix</keyword>
<dbReference type="GO" id="GO:0005886">
    <property type="term" value="C:plasma membrane"/>
    <property type="evidence" value="ECO:0007669"/>
    <property type="project" value="UniProtKB-SubCell"/>
</dbReference>
<evidence type="ECO:0000256" key="12">
    <source>
        <dbReference type="ARBA" id="ARBA00023136"/>
    </source>
</evidence>
<keyword evidence="5" id="KW-0121">Carboxypeptidase</keyword>
<dbReference type="GO" id="GO:0030288">
    <property type="term" value="C:outer membrane-bounded periplasmic space"/>
    <property type="evidence" value="ECO:0007669"/>
    <property type="project" value="TreeGrafter"/>
</dbReference>
<keyword evidence="13" id="KW-0511">Multifunctional enzyme</keyword>
<dbReference type="GO" id="GO:0071555">
    <property type="term" value="P:cell wall organization"/>
    <property type="evidence" value="ECO:0007669"/>
    <property type="project" value="UniProtKB-KW"/>
</dbReference>
<reference evidence="21" key="1">
    <citation type="submission" date="2016-10" db="EMBL/GenBank/DDBJ databases">
        <authorList>
            <person name="Varghese N."/>
            <person name="Submissions S."/>
        </authorList>
    </citation>
    <scope>NUCLEOTIDE SEQUENCE [LARGE SCALE GENOMIC DNA]</scope>
    <source>
        <strain evidence="21">IBRC-M10078</strain>
    </source>
</reference>